<keyword evidence="2" id="KW-1185">Reference proteome</keyword>
<protein>
    <submittedName>
        <fullName evidence="1">Uncharacterized protein</fullName>
    </submittedName>
</protein>
<accession>A0A7J7MBE5</accession>
<dbReference type="AlphaFoldDB" id="A0A7J7MBE5"/>
<evidence type="ECO:0000313" key="2">
    <source>
        <dbReference type="Proteomes" id="UP000541444"/>
    </source>
</evidence>
<dbReference type="EMBL" id="JACGCM010001655">
    <property type="protein sequence ID" value="KAF6152078.1"/>
    <property type="molecule type" value="Genomic_DNA"/>
</dbReference>
<organism evidence="1 2">
    <name type="scientific">Kingdonia uniflora</name>
    <dbReference type="NCBI Taxonomy" id="39325"/>
    <lineage>
        <taxon>Eukaryota</taxon>
        <taxon>Viridiplantae</taxon>
        <taxon>Streptophyta</taxon>
        <taxon>Embryophyta</taxon>
        <taxon>Tracheophyta</taxon>
        <taxon>Spermatophyta</taxon>
        <taxon>Magnoliopsida</taxon>
        <taxon>Ranunculales</taxon>
        <taxon>Circaeasteraceae</taxon>
        <taxon>Kingdonia</taxon>
    </lineage>
</organism>
<reference evidence="1 2" key="1">
    <citation type="journal article" date="2020" name="IScience">
        <title>Genome Sequencing of the Endangered Kingdonia uniflora (Circaeasteraceae, Ranunculales) Reveals Potential Mechanisms of Evolutionary Specialization.</title>
        <authorList>
            <person name="Sun Y."/>
            <person name="Deng T."/>
            <person name="Zhang A."/>
            <person name="Moore M.J."/>
            <person name="Landis J.B."/>
            <person name="Lin N."/>
            <person name="Zhang H."/>
            <person name="Zhang X."/>
            <person name="Huang J."/>
            <person name="Zhang X."/>
            <person name="Sun H."/>
            <person name="Wang H."/>
        </authorList>
    </citation>
    <scope>NUCLEOTIDE SEQUENCE [LARGE SCALE GENOMIC DNA]</scope>
    <source>
        <strain evidence="1">TB1705</strain>
        <tissue evidence="1">Leaf</tissue>
    </source>
</reference>
<proteinExistence type="predicted"/>
<sequence>MFCILLITIFLVRAERNLQSPARRFVLQAQLIWSMELMFKLKESGLDVQSITSIHYLKDDISIANTGVVDRRCLPQSFRICLALLMKILIMMYFQNVFGKDKSGYIMGFGDMSSAELESTLPIRMKLANEKVTNTNLQSQLKSLGEQLVFKANA</sequence>
<dbReference type="Proteomes" id="UP000541444">
    <property type="component" value="Unassembled WGS sequence"/>
</dbReference>
<comment type="caution">
    <text evidence="1">The sequence shown here is derived from an EMBL/GenBank/DDBJ whole genome shotgun (WGS) entry which is preliminary data.</text>
</comment>
<evidence type="ECO:0000313" key="1">
    <source>
        <dbReference type="EMBL" id="KAF6152078.1"/>
    </source>
</evidence>
<gene>
    <name evidence="1" type="ORF">GIB67_031400</name>
</gene>
<name>A0A7J7MBE5_9MAGN</name>